<dbReference type="PRINTS" id="PR00143">
    <property type="entry name" value="CITRTSNTHASE"/>
</dbReference>
<dbReference type="InterPro" id="IPR036969">
    <property type="entry name" value="Citrate_synthase_sf"/>
</dbReference>
<comment type="similarity">
    <text evidence="2 5">Belongs to the citrate synthase family.</text>
</comment>
<evidence type="ECO:0000256" key="3">
    <source>
        <dbReference type="ARBA" id="ARBA00012972"/>
    </source>
</evidence>
<dbReference type="Pfam" id="PF00285">
    <property type="entry name" value="Citrate_synt"/>
    <property type="match status" value="1"/>
</dbReference>
<comment type="pathway">
    <text evidence="1">Carbohydrate metabolism; tricarboxylic acid cycle; isocitrate from oxaloacetate: step 1/2.</text>
</comment>
<dbReference type="PANTHER" id="PTHR11739">
    <property type="entry name" value="CITRATE SYNTHASE"/>
    <property type="match status" value="1"/>
</dbReference>
<name>A0ABV7LAE8_9PROT</name>
<keyword evidence="4 5" id="KW-0808">Transferase</keyword>
<gene>
    <name evidence="6" type="ORF">ACFOGJ_29110</name>
</gene>
<dbReference type="SUPFAM" id="SSF48256">
    <property type="entry name" value="Citrate synthase"/>
    <property type="match status" value="1"/>
</dbReference>
<comment type="caution">
    <text evidence="6">The sequence shown here is derived from an EMBL/GenBank/DDBJ whole genome shotgun (WGS) entry which is preliminary data.</text>
</comment>
<evidence type="ECO:0000256" key="1">
    <source>
        <dbReference type="ARBA" id="ARBA00004751"/>
    </source>
</evidence>
<dbReference type="InterPro" id="IPR016142">
    <property type="entry name" value="Citrate_synth-like_lrg_a-sub"/>
</dbReference>
<evidence type="ECO:0000313" key="7">
    <source>
        <dbReference type="Proteomes" id="UP001595528"/>
    </source>
</evidence>
<dbReference type="GO" id="GO:0036440">
    <property type="term" value="F:citrate synthase activity"/>
    <property type="evidence" value="ECO:0007669"/>
    <property type="project" value="UniProtKB-EC"/>
</dbReference>
<dbReference type="RefSeq" id="WP_379906816.1">
    <property type="nucleotide sequence ID" value="NZ_JBHRTR010000054.1"/>
</dbReference>
<dbReference type="Proteomes" id="UP001595528">
    <property type="component" value="Unassembled WGS sequence"/>
</dbReference>
<dbReference type="InterPro" id="IPR019810">
    <property type="entry name" value="Citrate_synthase_AS"/>
</dbReference>
<evidence type="ECO:0000256" key="2">
    <source>
        <dbReference type="ARBA" id="ARBA00010566"/>
    </source>
</evidence>
<dbReference type="InterPro" id="IPR016143">
    <property type="entry name" value="Citrate_synth-like_sm_a-sub"/>
</dbReference>
<organism evidence="6 7">
    <name type="scientific">Marinibaculum pumilum</name>
    <dbReference type="NCBI Taxonomy" id="1766165"/>
    <lineage>
        <taxon>Bacteria</taxon>
        <taxon>Pseudomonadati</taxon>
        <taxon>Pseudomonadota</taxon>
        <taxon>Alphaproteobacteria</taxon>
        <taxon>Rhodospirillales</taxon>
        <taxon>Rhodospirillaceae</taxon>
        <taxon>Marinibaculum</taxon>
    </lineage>
</organism>
<dbReference type="EMBL" id="JBHRTR010000054">
    <property type="protein sequence ID" value="MFC3231343.1"/>
    <property type="molecule type" value="Genomic_DNA"/>
</dbReference>
<keyword evidence="7" id="KW-1185">Reference proteome</keyword>
<accession>A0ABV7LAE8</accession>
<dbReference type="EC" id="2.3.3.16" evidence="3"/>
<dbReference type="PANTHER" id="PTHR11739:SF23">
    <property type="entry name" value="CITRATE SYNTHASE 2-RELATED"/>
    <property type="match status" value="1"/>
</dbReference>
<proteinExistence type="inferred from homology"/>
<evidence type="ECO:0000313" key="6">
    <source>
        <dbReference type="EMBL" id="MFC3231343.1"/>
    </source>
</evidence>
<evidence type="ECO:0000256" key="4">
    <source>
        <dbReference type="ARBA" id="ARBA00022679"/>
    </source>
</evidence>
<evidence type="ECO:0000256" key="5">
    <source>
        <dbReference type="RuleBase" id="RU003406"/>
    </source>
</evidence>
<dbReference type="PROSITE" id="PS00480">
    <property type="entry name" value="CITRATE_SYNTHASE"/>
    <property type="match status" value="1"/>
</dbReference>
<reference evidence="7" key="1">
    <citation type="journal article" date="2019" name="Int. J. Syst. Evol. Microbiol.">
        <title>The Global Catalogue of Microorganisms (GCM) 10K type strain sequencing project: providing services to taxonomists for standard genome sequencing and annotation.</title>
        <authorList>
            <consortium name="The Broad Institute Genomics Platform"/>
            <consortium name="The Broad Institute Genome Sequencing Center for Infectious Disease"/>
            <person name="Wu L."/>
            <person name="Ma J."/>
        </authorList>
    </citation>
    <scope>NUCLEOTIDE SEQUENCE [LARGE SCALE GENOMIC DNA]</scope>
    <source>
        <strain evidence="7">KCTC 42964</strain>
    </source>
</reference>
<dbReference type="InterPro" id="IPR002020">
    <property type="entry name" value="Citrate_synthase"/>
</dbReference>
<dbReference type="NCBIfam" id="NF009005">
    <property type="entry name" value="PRK12350.1"/>
    <property type="match status" value="1"/>
</dbReference>
<dbReference type="Gene3D" id="1.10.230.10">
    <property type="entry name" value="Cytochrome P450-Terp, domain 2"/>
    <property type="match status" value="1"/>
</dbReference>
<keyword evidence="6" id="KW-0012">Acyltransferase</keyword>
<dbReference type="Gene3D" id="1.10.580.10">
    <property type="entry name" value="Citrate Synthase, domain 1"/>
    <property type="match status" value="1"/>
</dbReference>
<protein>
    <recommendedName>
        <fullName evidence="3">citrate synthase (unknown stereospecificity)</fullName>
        <ecNumber evidence="3">2.3.3.16</ecNumber>
    </recommendedName>
</protein>
<sequence length="364" mass="37050">MAGGLDDVVVARTALSHVDGAGGRLTIAGMPLETLADRPLEAVAGRLWQAAAGAAADGAEAAGLGAGRQAAWWQTSRALAAGRDLPPMEGLIAAMAAIGPQDGGADAATGASAGPDAEACRLAGAVAVFLPALLRQAAGLAPVAPRPDLPQAADLLRMLRDAAPAPAEADALNRYLVTVSDHGMNASTFTARVVASTRAGMSASVLAALCALKGPLHGGAPGPVLDMLDTVAAQPDARAWVRAQLAAGERIMGFGHRVYRVRDPRADVLRAAAAGLQSPRLAAAAALEEAVLAELAAHRPGRRLETNVEYMTAILLDALALPREAFTALFAAGRVVGWTAHVIEQERTGRLIRPQSDYAAPGGS</sequence>